<name>A0A913ZSR4_PATMI</name>
<dbReference type="InterPro" id="IPR042419">
    <property type="entry name" value="LRC31"/>
</dbReference>
<dbReference type="PANTHER" id="PTHR24109">
    <property type="entry name" value="LEUCINE-RICH REPEAT-CONTAINING PROTEIN 31"/>
    <property type="match status" value="1"/>
</dbReference>
<sequence length="575" mass="62095">MPFIDADAQDISGATRIRSDPVDVTIKGMAGLHGTAAAWLPALRELKNLKRLKLYDCSLIGANMEHIAESLSDTPTLVELDFSGNKSLAGSGASWSQLQGLKQLKKLTLDGCGLGVQDVIHIAALPGGIPNLAQCSIDHFFELKRMERGVRMKLSLLSVTGSDAADILKVVSNCNDLVEVVFQDISGLKDTAAEWSHACHGLKHLERCEFQNCSLIGADIEHIAASLSDTTTLVELDLSGNKSLAGSGASWSQLQGLKQLKKLTLDGCRLGVPDVIRIAALAGCIPTLAQCSIYNFFELKRMERGVKMKLSLLSVTGSDAADILKVVGNCNYLVEVVFQDISGLKGTTAEWSHAFHGLKHLERCKFRSCSLIRADIEHIAASLSDTPTLVELDLSGNRSLGGSHALSHLKCLKHLQALTLRSCSLTLQDMASLSDLPTLIKLDLSKNASLAGSGAWSHLKCLKQLKQLVVYSCSLRENDIRHIAASLSCMPNLVELDLSGNYSLGGSGAWTHLKSMKQLKQLILQRCTLSARDIPHIASLLSDMPNLVKLDLSINSVDESETASVQRPNLEILHT</sequence>
<dbReference type="EnsemblMetazoa" id="XM_038198526.1">
    <property type="protein sequence ID" value="XP_038054454.1"/>
    <property type="gene ID" value="LOC119726718"/>
</dbReference>
<dbReference type="PANTHER" id="PTHR24109:SF3">
    <property type="entry name" value="LEUCINE-RICH REPEAT-CONTAINING PROTEIN 31"/>
    <property type="match status" value="1"/>
</dbReference>
<dbReference type="Pfam" id="PF13516">
    <property type="entry name" value="LRR_6"/>
    <property type="match status" value="1"/>
</dbReference>
<dbReference type="SUPFAM" id="SSF52058">
    <property type="entry name" value="L domain-like"/>
    <property type="match status" value="1"/>
</dbReference>
<dbReference type="Gene3D" id="3.80.10.10">
    <property type="entry name" value="Ribonuclease Inhibitor"/>
    <property type="match status" value="4"/>
</dbReference>
<proteinExistence type="predicted"/>
<dbReference type="AlphaFoldDB" id="A0A913ZSR4"/>
<organism evidence="1 2">
    <name type="scientific">Patiria miniata</name>
    <name type="common">Bat star</name>
    <name type="synonym">Asterina miniata</name>
    <dbReference type="NCBI Taxonomy" id="46514"/>
    <lineage>
        <taxon>Eukaryota</taxon>
        <taxon>Metazoa</taxon>
        <taxon>Echinodermata</taxon>
        <taxon>Eleutherozoa</taxon>
        <taxon>Asterozoa</taxon>
        <taxon>Asteroidea</taxon>
        <taxon>Valvatacea</taxon>
        <taxon>Valvatida</taxon>
        <taxon>Asterinidae</taxon>
        <taxon>Patiria</taxon>
    </lineage>
</organism>
<dbReference type="GeneID" id="119726718"/>
<evidence type="ECO:0000313" key="1">
    <source>
        <dbReference type="EnsemblMetazoa" id="XP_038054454.1"/>
    </source>
</evidence>
<keyword evidence="2" id="KW-1185">Reference proteome</keyword>
<dbReference type="InterPro" id="IPR001611">
    <property type="entry name" value="Leu-rich_rpt"/>
</dbReference>
<evidence type="ECO:0000313" key="2">
    <source>
        <dbReference type="Proteomes" id="UP000887568"/>
    </source>
</evidence>
<dbReference type="InterPro" id="IPR032675">
    <property type="entry name" value="LRR_dom_sf"/>
</dbReference>
<dbReference type="OrthoDB" id="120976at2759"/>
<protein>
    <submittedName>
        <fullName evidence="1">Uncharacterized protein</fullName>
    </submittedName>
</protein>
<dbReference type="Proteomes" id="UP000887568">
    <property type="component" value="Unplaced"/>
</dbReference>
<dbReference type="RefSeq" id="XP_038054454.1">
    <property type="nucleotide sequence ID" value="XM_038198526.1"/>
</dbReference>
<reference evidence="1" key="1">
    <citation type="submission" date="2022-11" db="UniProtKB">
        <authorList>
            <consortium name="EnsemblMetazoa"/>
        </authorList>
    </citation>
    <scope>IDENTIFICATION</scope>
</reference>
<accession>A0A913ZSR4</accession>